<dbReference type="AlphaFoldDB" id="A0A508ACY1"/>
<dbReference type="OrthoDB" id="5974493at2"/>
<protein>
    <recommendedName>
        <fullName evidence="5">DUF4124 domain-containing protein</fullName>
    </recommendedName>
</protein>
<dbReference type="Proteomes" id="UP000318212">
    <property type="component" value="Unassembled WGS sequence"/>
</dbReference>
<evidence type="ECO:0008006" key="5">
    <source>
        <dbReference type="Google" id="ProtNLM"/>
    </source>
</evidence>
<organism evidence="3 4">
    <name type="scientific">Marilutibacter aestuarii</name>
    <dbReference type="NCBI Taxonomy" id="1706195"/>
    <lineage>
        <taxon>Bacteria</taxon>
        <taxon>Pseudomonadati</taxon>
        <taxon>Pseudomonadota</taxon>
        <taxon>Gammaproteobacteria</taxon>
        <taxon>Lysobacterales</taxon>
        <taxon>Lysobacteraceae</taxon>
        <taxon>Marilutibacter</taxon>
    </lineage>
</organism>
<evidence type="ECO:0000313" key="4">
    <source>
        <dbReference type="Proteomes" id="UP000318212"/>
    </source>
</evidence>
<evidence type="ECO:0000256" key="1">
    <source>
        <dbReference type="SAM" id="MobiDB-lite"/>
    </source>
</evidence>
<reference evidence="3 4" key="1">
    <citation type="submission" date="2019-06" db="EMBL/GenBank/DDBJ databases">
        <title>Lysobacter alkalisoli sp. nov. isolated from saline soil.</title>
        <authorList>
            <person name="Sun J.-Q."/>
            <person name="Xu L."/>
        </authorList>
    </citation>
    <scope>NUCLEOTIDE SEQUENCE [LARGE SCALE GENOMIC DNA]</scope>
    <source>
        <strain evidence="3 4">JCM 31130</strain>
    </source>
</reference>
<keyword evidence="2" id="KW-0732">Signal</keyword>
<proteinExistence type="predicted"/>
<evidence type="ECO:0000256" key="2">
    <source>
        <dbReference type="SAM" id="SignalP"/>
    </source>
</evidence>
<keyword evidence="4" id="KW-1185">Reference proteome</keyword>
<feature type="signal peptide" evidence="2">
    <location>
        <begin position="1"/>
        <end position="46"/>
    </location>
</feature>
<accession>A0A508ACY1</accession>
<feature type="compositionally biased region" description="Pro residues" evidence="1">
    <location>
        <begin position="107"/>
        <end position="132"/>
    </location>
</feature>
<comment type="caution">
    <text evidence="3">The sequence shown here is derived from an EMBL/GenBank/DDBJ whole genome shotgun (WGS) entry which is preliminary data.</text>
</comment>
<dbReference type="RefSeq" id="WP_141517770.1">
    <property type="nucleotide sequence ID" value="NZ_VICE01000052.1"/>
</dbReference>
<gene>
    <name evidence="3" type="ORF">FKV25_05345</name>
</gene>
<feature type="region of interest" description="Disordered" evidence="1">
    <location>
        <begin position="81"/>
        <end position="133"/>
    </location>
</feature>
<sequence length="290" mass="30581">MPRCPILATSHGARARLLHRATRPRFLAALASVVCAAMFATAPTRAQTTLYRCTDAGGNLTIQSAPCPAGTEERKQVVNDLPSAPPVVPRPASTLPEPEWQVAQEPASPPPTPVLAPTATPAPEPAAMPTPGQPIVRAIPLETRSDGIGVGGDSSSDFQLLDSGTPLAERAPVAEADEAADGEATPLPPLYDCRTWDNDRYFGDLAEPPPRCAPLQTVGIGGNPGIGAGSACEMREDSCSAVPEEGLCDAWLRRLRDEQAKLVFARSDDPAATRAEVERIEGLIRASRCR</sequence>
<feature type="chain" id="PRO_5021370305" description="DUF4124 domain-containing protein" evidence="2">
    <location>
        <begin position="47"/>
        <end position="290"/>
    </location>
</feature>
<dbReference type="EMBL" id="VICE01000052">
    <property type="protein sequence ID" value="TQD47716.1"/>
    <property type="molecule type" value="Genomic_DNA"/>
</dbReference>
<evidence type="ECO:0000313" key="3">
    <source>
        <dbReference type="EMBL" id="TQD47716.1"/>
    </source>
</evidence>
<name>A0A508ACY1_9GAMM</name>